<dbReference type="AlphaFoldDB" id="A0A8S0TSB5"/>
<feature type="transmembrane region" description="Helical" evidence="2">
    <location>
        <begin position="645"/>
        <end position="671"/>
    </location>
</feature>
<accession>A0A8S0TSB5</accession>
<feature type="compositionally biased region" description="Low complexity" evidence="1">
    <location>
        <begin position="117"/>
        <end position="140"/>
    </location>
</feature>
<feature type="transmembrane region" description="Helical" evidence="2">
    <location>
        <begin position="1027"/>
        <end position="1045"/>
    </location>
</feature>
<feature type="compositionally biased region" description="Low complexity" evidence="1">
    <location>
        <begin position="176"/>
        <end position="193"/>
    </location>
</feature>
<evidence type="ECO:0000313" key="5">
    <source>
        <dbReference type="Proteomes" id="UP000594638"/>
    </source>
</evidence>
<evidence type="ECO:0000256" key="2">
    <source>
        <dbReference type="SAM" id="Phobius"/>
    </source>
</evidence>
<proteinExistence type="predicted"/>
<feature type="compositionally biased region" description="Low complexity" evidence="1">
    <location>
        <begin position="149"/>
        <end position="161"/>
    </location>
</feature>
<keyword evidence="2" id="KW-0812">Transmembrane</keyword>
<keyword evidence="2" id="KW-1133">Transmembrane helix</keyword>
<protein>
    <recommendedName>
        <fullName evidence="3">Nose resistant-to-fluoxetine protein N-terminal domain-containing protein</fullName>
    </recommendedName>
</protein>
<dbReference type="OrthoDB" id="118951at2759"/>
<sequence>MRRTKTPQTGPTLRRAIHTPGPGRSSFSKMMLPVVCASLVLLGSFPTHVEPKSIEDLKLERPHELGPNSLGAEKASTLAPTQQQQQQQHRHEVSTLKPLAPTTLSDILEKLTSVFVSTSTSGGTTPSPKNTSSSPPESTTAHAHHQGAPSTSLTTSPGLGSVEDVDNPIPIRPEPTTATTSATTSTTGATTSAEENDQDDEHGQEEQDDDSCQGLATSDTDANGKPLTDNQRLVNLQNCFQAKVKRKLAGATRSGLELFEKVSLSGGCTASLMSLMTNLGELKSFAFKFIDATAKVPSGMMYGLLSDFGDFDQCLSIRSQPGVDPRDEEEERAFSGKYCLLNVKLKYHVTLNRTHAYDPRNSSNPPPEGIYPDGVLWDELVRQYWITNSSKGFQVGVCVPSRCTLDDLEQIYRLAAESYYFDGEVTACQDTLDLRRQQTPDLLQLIIIHFFLFVLALNMVGSLVERYCTENTHKDSTWSTPLAALTCFSIQRNWRFFLRGHNEAGRELYHHHSQRRPDDCCQVDFESCDSSSFMEASSSSASTSSEPSELVRIDPSNSEEKSKNGTQQVAYKPLTVRIQPETRTLEGQNDARESTTDQLLSHLSGMKLFVIVWITVGHSFLYPSANNYQYYRSIINMNITRDSVWFATTNFTLGIDTLLYMTGLVFVYKLARVSTRNRHLRRSDSSSPGRNQKGQTGIRYPDGPAVLWLILRRVLRFWPAYTSAILLAIVVPLTSDGPMWPEMVSHRLGDTCRSHWWANLLMINNFFPESQVCLPSSWFVSVLMQCFLVGSLVILLARRHSPQLAIILIVLILVSSSGISFAMAYLNQVGAPAIKMDESFVMELDGNIFRMYTNTFNNLGPFLVGMLGGFLLLRWRQTKSTGSSGAATPNTIKRQEEGKRPRPPLEHTNSIERLSSLMFQLNLAFAMTLTGALVLSSVFFANYTPFWAAVYWSCHRIGWALVTGYVIHQCATGRWQLLKDLLSLSSFIPLSRLIFIAYLIFPIFIHVHSGLVRDGLHVSIYNMLNIYITRLVMTFTVALILHLFVELPFCSLDELLLNEWLGRGKRRVVNSGQAYQKCDPKTDNDGLVNEKTIHPLLAFASALESKPTRMPEDNEVKAEK</sequence>
<feature type="compositionally biased region" description="Polar residues" evidence="1">
    <location>
        <begin position="880"/>
        <end position="892"/>
    </location>
</feature>
<dbReference type="Gramene" id="OE9A019111T1">
    <property type="protein sequence ID" value="OE9A019111C1"/>
    <property type="gene ID" value="OE9A019111"/>
</dbReference>
<organism evidence="4 5">
    <name type="scientific">Olea europaea subsp. europaea</name>
    <dbReference type="NCBI Taxonomy" id="158383"/>
    <lineage>
        <taxon>Eukaryota</taxon>
        <taxon>Viridiplantae</taxon>
        <taxon>Streptophyta</taxon>
        <taxon>Embryophyta</taxon>
        <taxon>Tracheophyta</taxon>
        <taxon>Spermatophyta</taxon>
        <taxon>Magnoliopsida</taxon>
        <taxon>eudicotyledons</taxon>
        <taxon>Gunneridae</taxon>
        <taxon>Pentapetalae</taxon>
        <taxon>asterids</taxon>
        <taxon>lamiids</taxon>
        <taxon>Lamiales</taxon>
        <taxon>Oleaceae</taxon>
        <taxon>Oleeae</taxon>
        <taxon>Olea</taxon>
    </lineage>
</organism>
<feature type="region of interest" description="Disordered" evidence="1">
    <location>
        <begin position="536"/>
        <end position="569"/>
    </location>
</feature>
<gene>
    <name evidence="4" type="ORF">OLEA9_A019111</name>
</gene>
<dbReference type="PANTHER" id="PTHR11161">
    <property type="entry name" value="O-ACYLTRANSFERASE"/>
    <property type="match status" value="1"/>
</dbReference>
<feature type="compositionally biased region" description="Acidic residues" evidence="1">
    <location>
        <begin position="194"/>
        <end position="211"/>
    </location>
</feature>
<feature type="transmembrane region" description="Helical" evidence="2">
    <location>
        <begin position="442"/>
        <end position="464"/>
    </location>
</feature>
<reference evidence="4 5" key="1">
    <citation type="submission" date="2019-12" db="EMBL/GenBank/DDBJ databases">
        <authorList>
            <person name="Alioto T."/>
            <person name="Alioto T."/>
            <person name="Gomez Garrido J."/>
        </authorList>
    </citation>
    <scope>NUCLEOTIDE SEQUENCE [LARGE SCALE GENOMIC DNA]</scope>
</reference>
<name>A0A8S0TSB5_OLEEU</name>
<evidence type="ECO:0000259" key="3">
    <source>
        <dbReference type="SMART" id="SM00703"/>
    </source>
</evidence>
<feature type="transmembrane region" description="Helical" evidence="2">
    <location>
        <begin position="987"/>
        <end position="1007"/>
    </location>
</feature>
<feature type="compositionally biased region" description="Polar residues" evidence="1">
    <location>
        <begin position="685"/>
        <end position="695"/>
    </location>
</feature>
<feature type="region of interest" description="Disordered" evidence="1">
    <location>
        <begin position="880"/>
        <end position="907"/>
    </location>
</feature>
<feature type="transmembrane region" description="Helical" evidence="2">
    <location>
        <begin position="859"/>
        <end position="875"/>
    </location>
</feature>
<comment type="caution">
    <text evidence="4">The sequence shown here is derived from an EMBL/GenBank/DDBJ whole genome shotgun (WGS) entry which is preliminary data.</text>
</comment>
<dbReference type="Proteomes" id="UP000594638">
    <property type="component" value="Unassembled WGS sequence"/>
</dbReference>
<dbReference type="InterPro" id="IPR006621">
    <property type="entry name" value="Nose-resist-to-fluoxetine_N"/>
</dbReference>
<feature type="region of interest" description="Disordered" evidence="1">
    <location>
        <begin position="56"/>
        <end position="97"/>
    </location>
</feature>
<feature type="compositionally biased region" description="Polar residues" evidence="1">
    <location>
        <begin position="1"/>
        <end position="11"/>
    </location>
</feature>
<feature type="compositionally biased region" description="Basic and acidic residues" evidence="1">
    <location>
        <begin position="893"/>
        <end position="905"/>
    </location>
</feature>
<evidence type="ECO:0000256" key="1">
    <source>
        <dbReference type="SAM" id="MobiDB-lite"/>
    </source>
</evidence>
<feature type="region of interest" description="Disordered" evidence="1">
    <location>
        <begin position="117"/>
        <end position="229"/>
    </location>
</feature>
<dbReference type="Pfam" id="PF20146">
    <property type="entry name" value="NRF"/>
    <property type="match status" value="1"/>
</dbReference>
<feature type="region of interest" description="Disordered" evidence="1">
    <location>
        <begin position="679"/>
        <end position="698"/>
    </location>
</feature>
<feature type="region of interest" description="Disordered" evidence="1">
    <location>
        <begin position="1"/>
        <end position="26"/>
    </location>
</feature>
<evidence type="ECO:0000313" key="4">
    <source>
        <dbReference type="EMBL" id="CAA3006439.1"/>
    </source>
</evidence>
<dbReference type="SMART" id="SM00703">
    <property type="entry name" value="NRF"/>
    <property type="match status" value="1"/>
</dbReference>
<feature type="transmembrane region" description="Helical" evidence="2">
    <location>
        <begin position="921"/>
        <end position="940"/>
    </location>
</feature>
<keyword evidence="5" id="KW-1185">Reference proteome</keyword>
<feature type="compositionally biased region" description="Low complexity" evidence="1">
    <location>
        <begin position="536"/>
        <end position="548"/>
    </location>
</feature>
<feature type="transmembrane region" description="Helical" evidence="2">
    <location>
        <begin position="717"/>
        <end position="735"/>
    </location>
</feature>
<dbReference type="InterPro" id="IPR052728">
    <property type="entry name" value="O2_lipid_transport_reg"/>
</dbReference>
<feature type="domain" description="Nose resistant-to-fluoxetine protein N-terminal" evidence="3">
    <location>
        <begin position="265"/>
        <end position="430"/>
    </location>
</feature>
<feature type="transmembrane region" description="Helical" evidence="2">
    <location>
        <begin position="778"/>
        <end position="797"/>
    </location>
</feature>
<feature type="transmembrane region" description="Helical" evidence="2">
    <location>
        <begin position="804"/>
        <end position="826"/>
    </location>
</feature>
<feature type="transmembrane region" description="Helical" evidence="2">
    <location>
        <begin position="608"/>
        <end position="625"/>
    </location>
</feature>
<dbReference type="EMBL" id="CACTIH010007260">
    <property type="protein sequence ID" value="CAA3006439.1"/>
    <property type="molecule type" value="Genomic_DNA"/>
</dbReference>
<dbReference type="PANTHER" id="PTHR11161:SF0">
    <property type="entry name" value="O-ACYLTRANSFERASE LIKE PROTEIN"/>
    <property type="match status" value="1"/>
</dbReference>
<keyword evidence="2" id="KW-0472">Membrane</keyword>